<dbReference type="GeneID" id="77464866"/>
<evidence type="ECO:0000256" key="7">
    <source>
        <dbReference type="ARBA" id="ARBA00050038"/>
    </source>
</evidence>
<dbReference type="Gene3D" id="3.40.50.1470">
    <property type="entry name" value="Peptidyl-tRNA hydrolase"/>
    <property type="match status" value="1"/>
</dbReference>
<dbReference type="Proteomes" id="UP000738879">
    <property type="component" value="Unassembled WGS sequence"/>
</dbReference>
<dbReference type="FunFam" id="3.40.50.1470:FF:000001">
    <property type="entry name" value="Peptidyl-tRNA hydrolase"/>
    <property type="match status" value="1"/>
</dbReference>
<dbReference type="GO" id="GO:0000049">
    <property type="term" value="F:tRNA binding"/>
    <property type="evidence" value="ECO:0007669"/>
    <property type="project" value="UniProtKB-UniRule"/>
</dbReference>
<dbReference type="PANTHER" id="PTHR17224">
    <property type="entry name" value="PEPTIDYL-TRNA HYDROLASE"/>
    <property type="match status" value="1"/>
</dbReference>
<feature type="binding site" evidence="8">
    <location>
        <position position="79"/>
    </location>
    <ligand>
        <name>tRNA</name>
        <dbReference type="ChEBI" id="CHEBI:17843"/>
    </ligand>
</feature>
<keyword evidence="2 8" id="KW-0820">tRNA-binding</keyword>
<organism evidence="12 13">
    <name type="scientific">Collinsella intestinalis</name>
    <dbReference type="NCBI Taxonomy" id="147207"/>
    <lineage>
        <taxon>Bacteria</taxon>
        <taxon>Bacillati</taxon>
        <taxon>Actinomycetota</taxon>
        <taxon>Coriobacteriia</taxon>
        <taxon>Coriobacteriales</taxon>
        <taxon>Coriobacteriaceae</taxon>
        <taxon>Collinsella</taxon>
    </lineage>
</organism>
<evidence type="ECO:0000256" key="3">
    <source>
        <dbReference type="ARBA" id="ARBA00022801"/>
    </source>
</evidence>
<evidence type="ECO:0000256" key="4">
    <source>
        <dbReference type="ARBA" id="ARBA00022884"/>
    </source>
</evidence>
<dbReference type="RefSeq" id="WP_006723559.1">
    <property type="nucleotide sequence ID" value="NZ_CABWIC010000002.1"/>
</dbReference>
<dbReference type="GO" id="GO:0072344">
    <property type="term" value="P:rescue of stalled ribosome"/>
    <property type="evidence" value="ECO:0007669"/>
    <property type="project" value="UniProtKB-UniRule"/>
</dbReference>
<feature type="binding site" evidence="8">
    <location>
        <position position="81"/>
    </location>
    <ligand>
        <name>tRNA</name>
        <dbReference type="ChEBI" id="CHEBI:17843"/>
    </ligand>
</feature>
<dbReference type="PANTHER" id="PTHR17224:SF1">
    <property type="entry name" value="PEPTIDYL-TRNA HYDROLASE"/>
    <property type="match status" value="1"/>
</dbReference>
<dbReference type="PROSITE" id="PS01196">
    <property type="entry name" value="PEPT_TRNA_HYDROL_2"/>
    <property type="match status" value="1"/>
</dbReference>
<gene>
    <name evidence="8 12" type="primary">pth</name>
    <name evidence="12" type="ORF">JKKLCJKK_01446</name>
    <name evidence="11" type="ORF">KHY67_05325</name>
</gene>
<evidence type="ECO:0000256" key="5">
    <source>
        <dbReference type="ARBA" id="ARBA00038063"/>
    </source>
</evidence>
<dbReference type="SUPFAM" id="SSF53178">
    <property type="entry name" value="Peptidyl-tRNA hydrolase-like"/>
    <property type="match status" value="1"/>
</dbReference>
<protein>
    <recommendedName>
        <fullName evidence="7 8">Peptidyl-tRNA hydrolase</fullName>
        <shortName evidence="8">Pth</shortName>
        <ecNumber evidence="1 8">3.1.1.29</ecNumber>
    </recommendedName>
</protein>
<proteinExistence type="inferred from homology"/>
<evidence type="ECO:0000256" key="8">
    <source>
        <dbReference type="HAMAP-Rule" id="MF_00083"/>
    </source>
</evidence>
<comment type="similarity">
    <text evidence="5 8 10">Belongs to the PTH family.</text>
</comment>
<dbReference type="InterPro" id="IPR018171">
    <property type="entry name" value="Pept_tRNA_hydro_CS"/>
</dbReference>
<dbReference type="GO" id="GO:0006515">
    <property type="term" value="P:protein quality control for misfolded or incompletely synthesized proteins"/>
    <property type="evidence" value="ECO:0007669"/>
    <property type="project" value="UniProtKB-UniRule"/>
</dbReference>
<comment type="subunit">
    <text evidence="8">Monomer.</text>
</comment>
<keyword evidence="8" id="KW-0963">Cytoplasm</keyword>
<dbReference type="CDD" id="cd00462">
    <property type="entry name" value="PTH"/>
    <property type="match status" value="1"/>
</dbReference>
<evidence type="ECO:0000256" key="2">
    <source>
        <dbReference type="ARBA" id="ARBA00022555"/>
    </source>
</evidence>
<dbReference type="InterPro" id="IPR036416">
    <property type="entry name" value="Pept_tRNA_hydro_sf"/>
</dbReference>
<evidence type="ECO:0000313" key="12">
    <source>
        <dbReference type="EMBL" id="VWL87952.1"/>
    </source>
</evidence>
<comment type="catalytic activity">
    <reaction evidence="6 8 9">
        <text>an N-acyl-L-alpha-aminoacyl-tRNA + H2O = an N-acyl-L-amino acid + a tRNA + H(+)</text>
        <dbReference type="Rhea" id="RHEA:54448"/>
        <dbReference type="Rhea" id="RHEA-COMP:10123"/>
        <dbReference type="Rhea" id="RHEA-COMP:13883"/>
        <dbReference type="ChEBI" id="CHEBI:15377"/>
        <dbReference type="ChEBI" id="CHEBI:15378"/>
        <dbReference type="ChEBI" id="CHEBI:59874"/>
        <dbReference type="ChEBI" id="CHEBI:78442"/>
        <dbReference type="ChEBI" id="CHEBI:138191"/>
        <dbReference type="EC" id="3.1.1.29"/>
    </reaction>
</comment>
<dbReference type="HAMAP" id="MF_00083">
    <property type="entry name" value="Pept_tRNA_hydro_bact"/>
    <property type="match status" value="1"/>
</dbReference>
<dbReference type="PROSITE" id="PS01195">
    <property type="entry name" value="PEPT_TRNA_HYDROL_1"/>
    <property type="match status" value="1"/>
</dbReference>
<feature type="binding site" evidence="8">
    <location>
        <position position="22"/>
    </location>
    <ligand>
        <name>tRNA</name>
        <dbReference type="ChEBI" id="CHEBI:17843"/>
    </ligand>
</feature>
<dbReference type="AlphaFoldDB" id="A0A5K1IL02"/>
<dbReference type="InterPro" id="IPR001328">
    <property type="entry name" value="Pept_tRNA_hydro"/>
</dbReference>
<feature type="binding site" evidence="8">
    <location>
        <position position="127"/>
    </location>
    <ligand>
        <name>tRNA</name>
        <dbReference type="ChEBI" id="CHEBI:17843"/>
    </ligand>
</feature>
<dbReference type="Proteomes" id="UP000405524">
    <property type="component" value="Unassembled WGS sequence"/>
</dbReference>
<evidence type="ECO:0000313" key="11">
    <source>
        <dbReference type="EMBL" id="MBS5147106.1"/>
    </source>
</evidence>
<dbReference type="NCBIfam" id="TIGR00447">
    <property type="entry name" value="pth"/>
    <property type="match status" value="1"/>
</dbReference>
<feature type="active site" description="Proton acceptor" evidence="8">
    <location>
        <position position="27"/>
    </location>
</feature>
<sequence>MAAAQPKPIRMVAGLGNPGEEYAATRHNAGFCAIDVLAEKAGVSYWKNQAGAEVAVINVNDAEAEGGKREVVLVKPQSYMNTSGGPISKLCAQYKVKPEELLVIHDELDIPAGDVRVKVGGGHAGHNGLRSIIDKLGSRDFSRIRAGIGNPPGRMPVADFVLKQLRSREAEDFEVMTHQAAEAAALAVTRGVVFARDHVNGGANANGKH</sequence>
<dbReference type="GO" id="GO:0004045">
    <property type="term" value="F:peptidyl-tRNA hydrolase activity"/>
    <property type="evidence" value="ECO:0007669"/>
    <property type="project" value="UniProtKB-UniRule"/>
</dbReference>
<comment type="function">
    <text evidence="8">Catalyzes the release of premature peptidyl moieties from peptidyl-tRNA molecules trapped in stalled 50S ribosomal subunits, and thus maintains levels of free tRNAs and 50S ribosomes.</text>
</comment>
<dbReference type="EMBL" id="JAGZJA010000006">
    <property type="protein sequence ID" value="MBS5147106.1"/>
    <property type="molecule type" value="Genomic_DNA"/>
</dbReference>
<evidence type="ECO:0000313" key="13">
    <source>
        <dbReference type="Proteomes" id="UP000405524"/>
    </source>
</evidence>
<accession>A0A5K1IL02</accession>
<keyword evidence="4 8" id="KW-0694">RNA-binding</keyword>
<evidence type="ECO:0000256" key="10">
    <source>
        <dbReference type="RuleBase" id="RU004320"/>
    </source>
</evidence>
<feature type="site" description="Discriminates between blocked and unblocked aminoacyl-tRNA" evidence="8">
    <location>
        <position position="17"/>
    </location>
</feature>
<keyword evidence="3 8" id="KW-0378">Hydrolase</keyword>
<evidence type="ECO:0000256" key="9">
    <source>
        <dbReference type="RuleBase" id="RU000673"/>
    </source>
</evidence>
<evidence type="ECO:0000256" key="6">
    <source>
        <dbReference type="ARBA" id="ARBA00048707"/>
    </source>
</evidence>
<evidence type="ECO:0000256" key="1">
    <source>
        <dbReference type="ARBA" id="ARBA00013260"/>
    </source>
</evidence>
<dbReference type="EC" id="3.1.1.29" evidence="1 8"/>
<dbReference type="GO" id="GO:0005737">
    <property type="term" value="C:cytoplasm"/>
    <property type="evidence" value="ECO:0007669"/>
    <property type="project" value="UniProtKB-SubCell"/>
</dbReference>
<reference evidence="12 13" key="1">
    <citation type="submission" date="2019-10" db="EMBL/GenBank/DDBJ databases">
        <authorList>
            <person name="Wolf R A."/>
        </authorList>
    </citation>
    <scope>NUCLEOTIDE SEQUENCE [LARGE SCALE GENOMIC DNA]</scope>
    <source>
        <strain evidence="12">Collinsella_intestinalis_DSM_13632</strain>
    </source>
</reference>
<comment type="function">
    <text evidence="8">Hydrolyzes ribosome-free peptidyl-tRNAs (with 1 or more amino acids incorporated), which drop off the ribosome during protein synthesis, or as a result of ribosome stalling.</text>
</comment>
<comment type="subcellular location">
    <subcellularLocation>
        <location evidence="8">Cytoplasm</location>
    </subcellularLocation>
</comment>
<reference evidence="11" key="2">
    <citation type="submission" date="2021-02" db="EMBL/GenBank/DDBJ databases">
        <title>Infant gut strain persistence is associated with maternal origin, phylogeny, and functional potential including surface adhesion and iron acquisition.</title>
        <authorList>
            <person name="Lou Y.C."/>
        </authorList>
    </citation>
    <scope>NUCLEOTIDE SEQUENCE</scope>
    <source>
        <strain evidence="11">L3_128_245G1_dasL3_128_245G1_concoct_49</strain>
    </source>
</reference>
<name>A0A5K1IL02_9ACTN</name>
<feature type="site" description="Stabilizes the basic form of H active site to accept a proton" evidence="8">
    <location>
        <position position="106"/>
    </location>
</feature>
<dbReference type="Pfam" id="PF01195">
    <property type="entry name" value="Pept_tRNA_hydro"/>
    <property type="match status" value="1"/>
</dbReference>
<dbReference type="EMBL" id="CABWIC010000002">
    <property type="protein sequence ID" value="VWL87952.1"/>
    <property type="molecule type" value="Genomic_DNA"/>
</dbReference>